<sequence length="136" mass="13508">MKNVRRALLAAATATAVTLSGTAVASAQDNTAVASAQDNTAESGTGTGAGDEDNSGKGIPVKDTSGSSDFGDVFGSSVTDEETGESSIQFAQALKALKNVAAFGTAVAAVLGVIVTLSTKIPEVLEIFGIDTPSKK</sequence>
<evidence type="ECO:0000313" key="4">
    <source>
        <dbReference type="Proteomes" id="UP000260925"/>
    </source>
</evidence>
<dbReference type="InterPro" id="IPR006311">
    <property type="entry name" value="TAT_signal"/>
</dbReference>
<reference evidence="3 4" key="1">
    <citation type="journal article" date="2018" name="Nat. Biotechnol.">
        <title>A standardized bacterial taxonomy based on genome phylogeny substantially revises the tree of life.</title>
        <authorList>
            <person name="Parks D.H."/>
            <person name="Chuvochina M."/>
            <person name="Waite D.W."/>
            <person name="Rinke C."/>
            <person name="Skarshewski A."/>
            <person name="Chaumeil P.A."/>
            <person name="Hugenholtz P."/>
        </authorList>
    </citation>
    <scope>NUCLEOTIDE SEQUENCE [LARGE SCALE GENOMIC DNA]</scope>
    <source>
        <strain evidence="3">UBA9851</strain>
    </source>
</reference>
<keyword evidence="2" id="KW-0732">Signal</keyword>
<evidence type="ECO:0008006" key="5">
    <source>
        <dbReference type="Google" id="ProtNLM"/>
    </source>
</evidence>
<accession>A0A3B9QRJ0</accession>
<dbReference type="Proteomes" id="UP000260925">
    <property type="component" value="Unassembled WGS sequence"/>
</dbReference>
<dbReference type="EMBL" id="DMDD01000001">
    <property type="protein sequence ID" value="HAF71572.1"/>
    <property type="molecule type" value="Genomic_DNA"/>
</dbReference>
<feature type="region of interest" description="Disordered" evidence="1">
    <location>
        <begin position="30"/>
        <end position="82"/>
    </location>
</feature>
<protein>
    <recommendedName>
        <fullName evidence="5">Secreted protein</fullName>
    </recommendedName>
</protein>
<evidence type="ECO:0000256" key="2">
    <source>
        <dbReference type="SAM" id="SignalP"/>
    </source>
</evidence>
<evidence type="ECO:0000256" key="1">
    <source>
        <dbReference type="SAM" id="MobiDB-lite"/>
    </source>
</evidence>
<feature type="compositionally biased region" description="Polar residues" evidence="1">
    <location>
        <begin position="30"/>
        <end position="44"/>
    </location>
</feature>
<name>A0A3B9QRJ0_9CORY</name>
<dbReference type="AlphaFoldDB" id="A0A3B9QRJ0"/>
<organism evidence="3 4">
    <name type="scientific">Corynebacterium variabile</name>
    <dbReference type="NCBI Taxonomy" id="1727"/>
    <lineage>
        <taxon>Bacteria</taxon>
        <taxon>Bacillati</taxon>
        <taxon>Actinomycetota</taxon>
        <taxon>Actinomycetes</taxon>
        <taxon>Mycobacteriales</taxon>
        <taxon>Corynebacteriaceae</taxon>
        <taxon>Corynebacterium</taxon>
    </lineage>
</organism>
<evidence type="ECO:0000313" key="3">
    <source>
        <dbReference type="EMBL" id="HAF71572.1"/>
    </source>
</evidence>
<gene>
    <name evidence="3" type="ORF">DCL06_00010</name>
</gene>
<comment type="caution">
    <text evidence="3">The sequence shown here is derived from an EMBL/GenBank/DDBJ whole genome shotgun (WGS) entry which is preliminary data.</text>
</comment>
<feature type="signal peptide" evidence="2">
    <location>
        <begin position="1"/>
        <end position="25"/>
    </location>
</feature>
<dbReference type="PROSITE" id="PS51318">
    <property type="entry name" value="TAT"/>
    <property type="match status" value="1"/>
</dbReference>
<feature type="chain" id="PRO_5039518159" description="Secreted protein" evidence="2">
    <location>
        <begin position="26"/>
        <end position="136"/>
    </location>
</feature>
<feature type="compositionally biased region" description="Low complexity" evidence="1">
    <location>
        <begin position="65"/>
        <end position="78"/>
    </location>
</feature>
<proteinExistence type="predicted"/>